<sequence length="35" mass="4025">MMKPQINKFQATALLRSRRKINSFEMVPARASCAE</sequence>
<organism evidence="1 2">
    <name type="scientific">Gulo gulo</name>
    <name type="common">Wolverine</name>
    <name type="synonym">Gluton</name>
    <dbReference type="NCBI Taxonomy" id="48420"/>
    <lineage>
        <taxon>Eukaryota</taxon>
        <taxon>Metazoa</taxon>
        <taxon>Chordata</taxon>
        <taxon>Craniata</taxon>
        <taxon>Vertebrata</taxon>
        <taxon>Euteleostomi</taxon>
        <taxon>Mammalia</taxon>
        <taxon>Eutheria</taxon>
        <taxon>Laurasiatheria</taxon>
        <taxon>Carnivora</taxon>
        <taxon>Caniformia</taxon>
        <taxon>Musteloidea</taxon>
        <taxon>Mustelidae</taxon>
        <taxon>Guloninae</taxon>
        <taxon>Gulo</taxon>
    </lineage>
</organism>
<name>A0A9X9PX37_GULGU</name>
<keyword evidence="2" id="KW-1185">Reference proteome</keyword>
<evidence type="ECO:0000313" key="1">
    <source>
        <dbReference type="EMBL" id="VCW70452.1"/>
    </source>
</evidence>
<dbReference type="Proteomes" id="UP000269945">
    <property type="component" value="Unassembled WGS sequence"/>
</dbReference>
<proteinExistence type="predicted"/>
<gene>
    <name evidence="1" type="ORF">BN2614_LOCUS2</name>
</gene>
<dbReference type="AlphaFoldDB" id="A0A9X9PX37"/>
<dbReference type="EMBL" id="CYRY02005924">
    <property type="protein sequence ID" value="VCW70452.1"/>
    <property type="molecule type" value="Genomic_DNA"/>
</dbReference>
<protein>
    <submittedName>
        <fullName evidence="1">Uncharacterized protein</fullName>
    </submittedName>
</protein>
<reference evidence="1 2" key="1">
    <citation type="submission" date="2018-10" db="EMBL/GenBank/DDBJ databases">
        <authorList>
            <person name="Ekblom R."/>
            <person name="Jareborg N."/>
        </authorList>
    </citation>
    <scope>NUCLEOTIDE SEQUENCE [LARGE SCALE GENOMIC DNA]</scope>
    <source>
        <tissue evidence="1">Muscle</tissue>
    </source>
</reference>
<evidence type="ECO:0000313" key="2">
    <source>
        <dbReference type="Proteomes" id="UP000269945"/>
    </source>
</evidence>
<comment type="caution">
    <text evidence="1">The sequence shown here is derived from an EMBL/GenBank/DDBJ whole genome shotgun (WGS) entry which is preliminary data.</text>
</comment>
<accession>A0A9X9PX37</accession>